<dbReference type="EMBL" id="CADEAL010001091">
    <property type="protein sequence ID" value="CAB1428824.1"/>
    <property type="molecule type" value="Genomic_DNA"/>
</dbReference>
<sequence>MDCFPHSGCSACAVASPDSRRPLGTVLFSLSPDPNPRNSQQLRSLPSLPLGNESVPPFPHHRIASPVIFPNAGRRAGWILLLSRICIKTIKRSGANVYALVSESKERGRRRCHGKSDRYPLGVREVCSWSRAGRGQILGGLSGISALILTGPLLFQHCVGSQGSHVLEIIHPRAAAGRGPETVKLYTQSLWAAGRVLMKDSVTAERITNSRLLDTGLSAEMHGRRMYPHTDLLQVHTRCCHATDSHSPEAECGVCLGEMGSPTDRWVVLDWMDEEV</sequence>
<proteinExistence type="predicted"/>
<name>A0A9N7YLR8_PLEPL</name>
<keyword evidence="2" id="KW-1185">Reference proteome</keyword>
<evidence type="ECO:0000313" key="2">
    <source>
        <dbReference type="Proteomes" id="UP001153269"/>
    </source>
</evidence>
<gene>
    <name evidence="1" type="ORF">PLEPLA_LOCUS16799</name>
</gene>
<organism evidence="1 2">
    <name type="scientific">Pleuronectes platessa</name>
    <name type="common">European plaice</name>
    <dbReference type="NCBI Taxonomy" id="8262"/>
    <lineage>
        <taxon>Eukaryota</taxon>
        <taxon>Metazoa</taxon>
        <taxon>Chordata</taxon>
        <taxon>Craniata</taxon>
        <taxon>Vertebrata</taxon>
        <taxon>Euteleostomi</taxon>
        <taxon>Actinopterygii</taxon>
        <taxon>Neopterygii</taxon>
        <taxon>Teleostei</taxon>
        <taxon>Neoteleostei</taxon>
        <taxon>Acanthomorphata</taxon>
        <taxon>Carangaria</taxon>
        <taxon>Pleuronectiformes</taxon>
        <taxon>Pleuronectoidei</taxon>
        <taxon>Pleuronectidae</taxon>
        <taxon>Pleuronectes</taxon>
    </lineage>
</organism>
<comment type="caution">
    <text evidence="1">The sequence shown here is derived from an EMBL/GenBank/DDBJ whole genome shotgun (WGS) entry which is preliminary data.</text>
</comment>
<evidence type="ECO:0000313" key="1">
    <source>
        <dbReference type="EMBL" id="CAB1428824.1"/>
    </source>
</evidence>
<protein>
    <submittedName>
        <fullName evidence="1">Uncharacterized protein</fullName>
    </submittedName>
</protein>
<dbReference type="Proteomes" id="UP001153269">
    <property type="component" value="Unassembled WGS sequence"/>
</dbReference>
<accession>A0A9N7YLR8</accession>
<reference evidence="1" key="1">
    <citation type="submission" date="2020-03" db="EMBL/GenBank/DDBJ databases">
        <authorList>
            <person name="Weist P."/>
        </authorList>
    </citation>
    <scope>NUCLEOTIDE SEQUENCE</scope>
</reference>
<dbReference type="AlphaFoldDB" id="A0A9N7YLR8"/>